<accession>A0ABX1EYL2</accession>
<gene>
    <name evidence="1" type="ORF">HB662_10425</name>
</gene>
<dbReference type="EMBL" id="JAAVTX010000003">
    <property type="protein sequence ID" value="NKE45195.1"/>
    <property type="molecule type" value="Genomic_DNA"/>
</dbReference>
<keyword evidence="2" id="KW-1185">Reference proteome</keyword>
<protein>
    <submittedName>
        <fullName evidence="1">Uncharacterized protein</fullName>
    </submittedName>
</protein>
<comment type="caution">
    <text evidence="1">The sequence shown here is derived from an EMBL/GenBank/DDBJ whole genome shotgun (WGS) entry which is preliminary data.</text>
</comment>
<name>A0ABX1EYL2_9PROT</name>
<dbReference type="RefSeq" id="WP_168049667.1">
    <property type="nucleotide sequence ID" value="NZ_JAATJR010000003.1"/>
</dbReference>
<proteinExistence type="predicted"/>
<reference evidence="1 2" key="1">
    <citation type="submission" date="2020-03" db="EMBL/GenBank/DDBJ databases">
        <title>Roseomonas selenitidurans sp. nov. isolated from soil.</title>
        <authorList>
            <person name="Liu H."/>
        </authorList>
    </citation>
    <scope>NUCLEOTIDE SEQUENCE [LARGE SCALE GENOMIC DNA]</scope>
    <source>
        <strain evidence="1 2">JCM 15073</strain>
    </source>
</reference>
<sequence>MTSPRASCRDIVYSLLMPMGGIAAEVLDEDAIGDVAEMALLETMKGGSTTIMDVWRLQHPAGIAAGRA</sequence>
<evidence type="ECO:0000313" key="1">
    <source>
        <dbReference type="EMBL" id="NKE45195.1"/>
    </source>
</evidence>
<evidence type="ECO:0000313" key="2">
    <source>
        <dbReference type="Proteomes" id="UP000765160"/>
    </source>
</evidence>
<organism evidence="1 2">
    <name type="scientific">Falsiroseomonas frigidaquae</name>
    <dbReference type="NCBI Taxonomy" id="487318"/>
    <lineage>
        <taxon>Bacteria</taxon>
        <taxon>Pseudomonadati</taxon>
        <taxon>Pseudomonadota</taxon>
        <taxon>Alphaproteobacteria</taxon>
        <taxon>Acetobacterales</taxon>
        <taxon>Roseomonadaceae</taxon>
        <taxon>Falsiroseomonas</taxon>
    </lineage>
</organism>
<dbReference type="Proteomes" id="UP000765160">
    <property type="component" value="Unassembled WGS sequence"/>
</dbReference>